<evidence type="ECO:0000256" key="3">
    <source>
        <dbReference type="ARBA" id="ARBA00022679"/>
    </source>
</evidence>
<keyword evidence="9" id="KW-0460">Magnesium</keyword>
<feature type="domain" description="RdRp catalytic" evidence="10">
    <location>
        <begin position="293"/>
        <end position="422"/>
    </location>
</feature>
<dbReference type="GO" id="GO:0039694">
    <property type="term" value="P:viral RNA genome replication"/>
    <property type="evidence" value="ECO:0007669"/>
    <property type="project" value="InterPro"/>
</dbReference>
<reference evidence="11" key="1">
    <citation type="submission" date="2019-05" db="EMBL/GenBank/DDBJ databases">
        <title>Metatranscriptomic reconstruction reveals RNA viruses with the potential to shape carbon cycling in soil.</title>
        <authorList>
            <person name="Starr E.P."/>
            <person name="Nuccio E."/>
            <person name="Pett-Ridge J."/>
            <person name="Banfield J.F."/>
            <person name="Firestone M.K."/>
        </authorList>
    </citation>
    <scope>NUCLEOTIDE SEQUENCE</scope>
    <source>
        <strain evidence="11">H4_Rhizo_45_scaffold_207</strain>
    </source>
</reference>
<keyword evidence="2 11" id="KW-0696">RNA-directed RNA polymerase</keyword>
<keyword evidence="9" id="KW-0479">Metal-binding</keyword>
<name>A0A514D9U5_9VIRU</name>
<feature type="binding site" evidence="9">
    <location>
        <position position="390"/>
    </location>
    <ligand>
        <name>Mg(2+)</name>
        <dbReference type="ChEBI" id="CHEBI:18420"/>
        <label>2</label>
    </ligand>
</feature>
<comment type="cofactor">
    <cofactor evidence="9">
        <name>Mg(2+)</name>
        <dbReference type="ChEBI" id="CHEBI:18420"/>
    </cofactor>
    <text evidence="9">Binds 2 Mg(2+) per subunit.</text>
</comment>
<dbReference type="GO" id="GO:0003968">
    <property type="term" value="F:RNA-directed RNA polymerase activity"/>
    <property type="evidence" value="ECO:0007669"/>
    <property type="project" value="UniProtKB-KW"/>
</dbReference>
<gene>
    <name evidence="11" type="ORF">H4Rhizo45207_000004</name>
</gene>
<evidence type="ECO:0000256" key="7">
    <source>
        <dbReference type="ARBA" id="ARBA00030248"/>
    </source>
</evidence>
<feature type="binding site" evidence="9">
    <location>
        <position position="308"/>
    </location>
    <ligand>
        <name>Mg(2+)</name>
        <dbReference type="ChEBI" id="CHEBI:18420"/>
        <label>2</label>
    </ligand>
</feature>
<comment type="catalytic activity">
    <reaction evidence="8">
        <text>RNA(n) + a ribonucleoside 5'-triphosphate = RNA(n+1) + diphosphate</text>
        <dbReference type="Rhea" id="RHEA:21248"/>
        <dbReference type="Rhea" id="RHEA-COMP:14527"/>
        <dbReference type="Rhea" id="RHEA-COMP:17342"/>
        <dbReference type="ChEBI" id="CHEBI:33019"/>
        <dbReference type="ChEBI" id="CHEBI:61557"/>
        <dbReference type="ChEBI" id="CHEBI:140395"/>
        <dbReference type="EC" id="2.7.7.48"/>
    </reaction>
</comment>
<evidence type="ECO:0000256" key="6">
    <source>
        <dbReference type="ARBA" id="ARBA00022953"/>
    </source>
</evidence>
<keyword evidence="6" id="KW-0693">Viral RNA replication</keyword>
<proteinExistence type="predicted"/>
<evidence type="ECO:0000256" key="9">
    <source>
        <dbReference type="PIRSR" id="PIRSR605093-1"/>
    </source>
</evidence>
<evidence type="ECO:0000256" key="5">
    <source>
        <dbReference type="ARBA" id="ARBA00022741"/>
    </source>
</evidence>
<evidence type="ECO:0000256" key="2">
    <source>
        <dbReference type="ARBA" id="ARBA00022484"/>
    </source>
</evidence>
<dbReference type="GO" id="GO:0046872">
    <property type="term" value="F:metal ion binding"/>
    <property type="evidence" value="ECO:0007669"/>
    <property type="project" value="UniProtKB-KW"/>
</dbReference>
<dbReference type="Pfam" id="PF03431">
    <property type="entry name" value="RNA_replicase_B"/>
    <property type="match status" value="1"/>
</dbReference>
<sequence length="593" mass="67831">MRPKRRSLLPLQESLAAGAFSVYLRMLNRLLVEHREFAVLKPLADALRRRDFRSLYLSADSLSKQQYLDVTEHFVANQFSLLIKKYPWPVRVLDLEPTLNATKTFWRTERRAKRVNGKFSFLNTHRSRDPWVEEARKARSWIRETIGSRPNYSAIFDKCEFGSGASVGVHGNATHILAKLLSEKWSVSPGALHHGFGGLMHNYHFIEQLMERRGGIICLDYEYAFQAYLRRIAMTDYNKISFVPKTAKTHRTIAVEPLLNGFVQKGIDLELRKKLLSIGIDLSNQEVNQELAREGSLDDSENGFVTIDLQSASDSVSKELVRYLLPDDWFRLMDRTRSHHFELSGQSYLYEKFCSMGNGFCFPLETLLFVSACIAAGCGTPGVDFRVYGDDIIVRKRYASSVLGLLRHWGFTVNKDKTFVEGPFRESCGADWFGGEDVRPYTLDHALDSLQNTFKFLNLTRRNPRTVKFFESVRSLVLHPIPVEYRFFRPLPGQEDTGIDSTGDEHLTAPSCVFSRRTGKWSWLELRAEPISDVSLIDKAQDESWLIGVALRGNPSLPYGRYVGLPDVTFRNLIRTKVVRKGYSSTSNWLPTP</sequence>
<keyword evidence="3" id="KW-0808">Transferase</keyword>
<evidence type="ECO:0000313" key="11">
    <source>
        <dbReference type="EMBL" id="QDH90384.1"/>
    </source>
</evidence>
<evidence type="ECO:0000256" key="8">
    <source>
        <dbReference type="ARBA" id="ARBA00048744"/>
    </source>
</evidence>
<feature type="binding site" evidence="9">
    <location>
        <position position="391"/>
    </location>
    <ligand>
        <name>Mg(2+)</name>
        <dbReference type="ChEBI" id="CHEBI:18420"/>
        <label>2</label>
    </ligand>
</feature>
<dbReference type="EMBL" id="MN035487">
    <property type="protein sequence ID" value="QDH90384.1"/>
    <property type="molecule type" value="Genomic_RNA"/>
</dbReference>
<dbReference type="GO" id="GO:0000166">
    <property type="term" value="F:nucleotide binding"/>
    <property type="evidence" value="ECO:0007669"/>
    <property type="project" value="UniProtKB-KW"/>
</dbReference>
<evidence type="ECO:0000256" key="1">
    <source>
        <dbReference type="ARBA" id="ARBA00012494"/>
    </source>
</evidence>
<keyword evidence="4" id="KW-0548">Nucleotidyltransferase</keyword>
<protein>
    <recommendedName>
        <fullName evidence="1">RNA-directed RNA polymerase</fullName>
        <ecNumber evidence="1">2.7.7.48</ecNumber>
    </recommendedName>
    <alternativeName>
        <fullName evidence="7">RNA replicase beta chain</fullName>
    </alternativeName>
</protein>
<accession>A0A514D9U5</accession>
<dbReference type="InterPro" id="IPR007096">
    <property type="entry name" value="RNA-dir_Rpol_cat_phage"/>
</dbReference>
<organism evidence="11">
    <name type="scientific">Leviviridae sp</name>
    <dbReference type="NCBI Taxonomy" id="2027243"/>
    <lineage>
        <taxon>Viruses</taxon>
        <taxon>Riboviria</taxon>
        <taxon>Orthornavirae</taxon>
        <taxon>Lenarviricota</taxon>
        <taxon>Leviviricetes</taxon>
        <taxon>Norzivirales</taxon>
        <taxon>Fiersviridae</taxon>
    </lineage>
</organism>
<keyword evidence="5" id="KW-0547">Nucleotide-binding</keyword>
<dbReference type="EC" id="2.7.7.48" evidence="1"/>
<evidence type="ECO:0000259" key="10">
    <source>
        <dbReference type="PROSITE" id="PS50522"/>
    </source>
</evidence>
<dbReference type="PROSITE" id="PS50522">
    <property type="entry name" value="RDRP_PHAGE"/>
    <property type="match status" value="1"/>
</dbReference>
<dbReference type="InterPro" id="IPR005093">
    <property type="entry name" value="RNArep_beta"/>
</dbReference>
<evidence type="ECO:0000256" key="4">
    <source>
        <dbReference type="ARBA" id="ARBA00022695"/>
    </source>
</evidence>